<reference evidence="1 2" key="1">
    <citation type="journal article" date="2019" name="Syst. Appl. Microbiol.">
        <title>Microvirga tunisiensis sp. nov., a root nodule symbiotic bacterium isolated from Lupinus micranthus and L. luteus grown in Northern Tunisia.</title>
        <authorList>
            <person name="Msaddak A."/>
            <person name="Rejili M."/>
            <person name="Duran D."/>
            <person name="Mars M."/>
            <person name="Palacios J.M."/>
            <person name="Ruiz-Argueso T."/>
            <person name="Rey L."/>
            <person name="Imperial J."/>
        </authorList>
    </citation>
    <scope>NUCLEOTIDE SEQUENCE [LARGE SCALE GENOMIC DNA]</scope>
    <source>
        <strain evidence="1 2">Lmie10</strain>
    </source>
</reference>
<protein>
    <submittedName>
        <fullName evidence="1">Uncharacterized protein</fullName>
    </submittedName>
</protein>
<organism evidence="1 2">
    <name type="scientific">Microvirga tunisiensis</name>
    <dbReference type="NCBI Taxonomy" id="2108360"/>
    <lineage>
        <taxon>Bacteria</taxon>
        <taxon>Pseudomonadati</taxon>
        <taxon>Pseudomonadota</taxon>
        <taxon>Alphaproteobacteria</taxon>
        <taxon>Hyphomicrobiales</taxon>
        <taxon>Methylobacteriaceae</taxon>
        <taxon>Microvirga</taxon>
    </lineage>
</organism>
<gene>
    <name evidence="1" type="ORF">FS320_14075</name>
</gene>
<evidence type="ECO:0000313" key="1">
    <source>
        <dbReference type="EMBL" id="MPR26323.1"/>
    </source>
</evidence>
<sequence>MTPDDLWFADNPSRRYRLREATRPEVDAVRAEMGHKERSAALHFWRIVGRDGTGTTFGSTAWSGPSVPEDTDDALEEHLRAWRLSERREGA</sequence>
<dbReference type="RefSeq" id="WP_152712500.1">
    <property type="nucleotide sequence ID" value="NZ_VOSJ01000043.1"/>
</dbReference>
<keyword evidence="2" id="KW-1185">Reference proteome</keyword>
<dbReference type="Proteomes" id="UP000403266">
    <property type="component" value="Unassembled WGS sequence"/>
</dbReference>
<name>A0A5N7MHF4_9HYPH</name>
<dbReference type="EMBL" id="VOSK01000046">
    <property type="protein sequence ID" value="MPR26323.1"/>
    <property type="molecule type" value="Genomic_DNA"/>
</dbReference>
<proteinExistence type="predicted"/>
<comment type="caution">
    <text evidence="1">The sequence shown here is derived from an EMBL/GenBank/DDBJ whole genome shotgun (WGS) entry which is preliminary data.</text>
</comment>
<accession>A0A5N7MHF4</accession>
<dbReference type="OrthoDB" id="8019308at2"/>
<dbReference type="AlphaFoldDB" id="A0A5N7MHF4"/>
<evidence type="ECO:0000313" key="2">
    <source>
        <dbReference type="Proteomes" id="UP000403266"/>
    </source>
</evidence>